<organism evidence="3 4">
    <name type="scientific">Hymenobacter glaciei</name>
    <dbReference type="NCBI Taxonomy" id="877209"/>
    <lineage>
        <taxon>Bacteria</taxon>
        <taxon>Pseudomonadati</taxon>
        <taxon>Bacteroidota</taxon>
        <taxon>Cytophagia</taxon>
        <taxon>Cytophagales</taxon>
        <taxon>Hymenobacteraceae</taxon>
        <taxon>Hymenobacter</taxon>
    </lineage>
</organism>
<accession>A0ABP7TPM5</accession>
<evidence type="ECO:0000313" key="4">
    <source>
        <dbReference type="Proteomes" id="UP001501469"/>
    </source>
</evidence>
<dbReference type="EMBL" id="BAABDK010000010">
    <property type="protein sequence ID" value="GAA4029155.1"/>
    <property type="molecule type" value="Genomic_DNA"/>
</dbReference>
<name>A0ABP7TPM5_9BACT</name>
<sequence>MEIVTIGKARINNITQAEAIQQIDRLIARGEQGSVVTPNLDHIVKLEADAEFAECYSNAALVLVDGNPLLWAARLLGTPLRSLVTGSDLFPALCKHAVAKRYRLFFLGGREGVAEKAAVRLAAKHPGLEVVGTYCPPFGFEKDEAENSKIIGLINDVQPHILFVGLGAPKQEKWIDQNLRRLQANVALGIGASFEFEAGTTMRAPQSVRQIRMEWFWRFTTEPRRLFRRYFIDSFSFLPIIWRQWQQQDRIEK</sequence>
<evidence type="ECO:0000256" key="1">
    <source>
        <dbReference type="ARBA" id="ARBA00022676"/>
    </source>
</evidence>
<dbReference type="Pfam" id="PF03808">
    <property type="entry name" value="Glyco_tran_WecG"/>
    <property type="match status" value="1"/>
</dbReference>
<dbReference type="Proteomes" id="UP001501469">
    <property type="component" value="Unassembled WGS sequence"/>
</dbReference>
<dbReference type="NCBIfam" id="TIGR00696">
    <property type="entry name" value="wecG_tagA_cpsF"/>
    <property type="match status" value="1"/>
</dbReference>
<protein>
    <submittedName>
        <fullName evidence="3">WecB/TagA/CpsF family glycosyltransferase</fullName>
    </submittedName>
</protein>
<evidence type="ECO:0000256" key="2">
    <source>
        <dbReference type="ARBA" id="ARBA00022679"/>
    </source>
</evidence>
<keyword evidence="2" id="KW-0808">Transferase</keyword>
<dbReference type="InterPro" id="IPR004629">
    <property type="entry name" value="WecG_TagA_CpsF"/>
</dbReference>
<reference evidence="4" key="1">
    <citation type="journal article" date="2019" name="Int. J. Syst. Evol. Microbiol.">
        <title>The Global Catalogue of Microorganisms (GCM) 10K type strain sequencing project: providing services to taxonomists for standard genome sequencing and annotation.</title>
        <authorList>
            <consortium name="The Broad Institute Genomics Platform"/>
            <consortium name="The Broad Institute Genome Sequencing Center for Infectious Disease"/>
            <person name="Wu L."/>
            <person name="Ma J."/>
        </authorList>
    </citation>
    <scope>NUCLEOTIDE SEQUENCE [LARGE SCALE GENOMIC DNA]</scope>
    <source>
        <strain evidence="4">JCM 17225</strain>
    </source>
</reference>
<keyword evidence="4" id="KW-1185">Reference proteome</keyword>
<dbReference type="RefSeq" id="WP_345051482.1">
    <property type="nucleotide sequence ID" value="NZ_BAABDK010000010.1"/>
</dbReference>
<comment type="caution">
    <text evidence="3">The sequence shown here is derived from an EMBL/GenBank/DDBJ whole genome shotgun (WGS) entry which is preliminary data.</text>
</comment>
<gene>
    <name evidence="3" type="ORF">GCM10022409_11650</name>
</gene>
<dbReference type="CDD" id="cd06533">
    <property type="entry name" value="Glyco_transf_WecG_TagA"/>
    <property type="match status" value="1"/>
</dbReference>
<evidence type="ECO:0000313" key="3">
    <source>
        <dbReference type="EMBL" id="GAA4029155.1"/>
    </source>
</evidence>
<dbReference type="PANTHER" id="PTHR34136">
    <property type="match status" value="1"/>
</dbReference>
<dbReference type="PANTHER" id="PTHR34136:SF1">
    <property type="entry name" value="UDP-N-ACETYL-D-MANNOSAMINURONIC ACID TRANSFERASE"/>
    <property type="match status" value="1"/>
</dbReference>
<proteinExistence type="predicted"/>
<keyword evidence="1" id="KW-0328">Glycosyltransferase</keyword>